<proteinExistence type="predicted"/>
<protein>
    <submittedName>
        <fullName evidence="1">Uncharacterized protein</fullName>
    </submittedName>
</protein>
<gene>
    <name evidence="1" type="ORF">S06H3_39925</name>
</gene>
<sequence>MSNYSGVLELSPKPRTYKTFKYDASPFFFYIDVLPLDVSQYDIPHHVEMLESVQSSPIMPLPLRVDRVFNGKSTILIRPREPVSFSIDEYLAVIDPQQFIQSGITKLLYFTEVRASREFVSSLTLENAREWWNSTKNLYGKLRSLEEDFVAFLKAYLHIMVKAKVNNEDLISAATKYCELIRDVCNQRIQEKYIIVEMKEKEKLVDLYEMKEGKVFEQRFRRTKREILNPTFVDIE</sequence>
<accession>X1QT76</accession>
<name>X1QT76_9ZZZZ</name>
<dbReference type="EMBL" id="BARV01024460">
    <property type="protein sequence ID" value="GAI46459.1"/>
    <property type="molecule type" value="Genomic_DNA"/>
</dbReference>
<reference evidence="1" key="1">
    <citation type="journal article" date="2014" name="Front. Microbiol.">
        <title>High frequency of phylogenetically diverse reductive dehalogenase-homologous genes in deep subseafloor sedimentary metagenomes.</title>
        <authorList>
            <person name="Kawai M."/>
            <person name="Futagami T."/>
            <person name="Toyoda A."/>
            <person name="Takaki Y."/>
            <person name="Nishi S."/>
            <person name="Hori S."/>
            <person name="Arai W."/>
            <person name="Tsubouchi T."/>
            <person name="Morono Y."/>
            <person name="Uchiyama I."/>
            <person name="Ito T."/>
            <person name="Fujiyama A."/>
            <person name="Inagaki F."/>
            <person name="Takami H."/>
        </authorList>
    </citation>
    <scope>NUCLEOTIDE SEQUENCE</scope>
    <source>
        <strain evidence="1">Expedition CK06-06</strain>
    </source>
</reference>
<organism evidence="1">
    <name type="scientific">marine sediment metagenome</name>
    <dbReference type="NCBI Taxonomy" id="412755"/>
    <lineage>
        <taxon>unclassified sequences</taxon>
        <taxon>metagenomes</taxon>
        <taxon>ecological metagenomes</taxon>
    </lineage>
</organism>
<comment type="caution">
    <text evidence="1">The sequence shown here is derived from an EMBL/GenBank/DDBJ whole genome shotgun (WGS) entry which is preliminary data.</text>
</comment>
<evidence type="ECO:0000313" key="1">
    <source>
        <dbReference type="EMBL" id="GAI46459.1"/>
    </source>
</evidence>
<feature type="non-terminal residue" evidence="1">
    <location>
        <position position="236"/>
    </location>
</feature>
<dbReference type="AlphaFoldDB" id="X1QT76"/>